<accession>A0A9E6TYW0</accession>
<name>A0A9E6TYW0_9PSED</name>
<keyword evidence="2" id="KW-1185">Reference proteome</keyword>
<dbReference type="Pfam" id="PF06224">
    <property type="entry name" value="AlkZ-like"/>
    <property type="match status" value="1"/>
</dbReference>
<gene>
    <name evidence="1" type="ORF">HU772_007290</name>
</gene>
<dbReference type="Proteomes" id="UP000633418">
    <property type="component" value="Chromosome"/>
</dbReference>
<dbReference type="KEGG" id="pxn:HU772_007290"/>
<reference evidence="1 2" key="2">
    <citation type="journal article" date="2021" name="Microorganisms">
        <title>The Ever-Expanding Pseudomonas Genus: Description of 43 New Species and Partition of the Pseudomonas putida Group.</title>
        <authorList>
            <person name="Girard L."/>
            <person name="Lood C."/>
            <person name="Hofte M."/>
            <person name="Vandamme P."/>
            <person name="Rokni-Zadeh H."/>
            <person name="van Noort V."/>
            <person name="Lavigne R."/>
            <person name="De Mot R."/>
        </authorList>
    </citation>
    <scope>NUCLEOTIDE SEQUENCE [LARGE SCALE GENOMIC DNA]</scope>
    <source>
        <strain evidence="1 2">RW9S1A</strain>
    </source>
</reference>
<organism evidence="1 2">
    <name type="scientific">Pseudomonas xantholysinigenes</name>
    <dbReference type="NCBI Taxonomy" id="2745490"/>
    <lineage>
        <taxon>Bacteria</taxon>
        <taxon>Pseudomonadati</taxon>
        <taxon>Pseudomonadota</taxon>
        <taxon>Gammaproteobacteria</taxon>
        <taxon>Pseudomonadales</taxon>
        <taxon>Pseudomonadaceae</taxon>
        <taxon>Pseudomonas</taxon>
    </lineage>
</organism>
<protein>
    <submittedName>
        <fullName evidence="1">Winged helix-turn-helix domain-containing protein</fullName>
    </submittedName>
</protein>
<evidence type="ECO:0000313" key="2">
    <source>
        <dbReference type="Proteomes" id="UP000633418"/>
    </source>
</evidence>
<dbReference type="EMBL" id="CP077095">
    <property type="protein sequence ID" value="QXI40898.1"/>
    <property type="molecule type" value="Genomic_DNA"/>
</dbReference>
<reference evidence="1 2" key="1">
    <citation type="journal article" date="2020" name="Microorganisms">
        <title>Reliable Identification of Environmental Pseudomonas Isolates Using the rpoD Gene.</title>
        <authorList>
            <consortium name="The Broad Institute Genome Sequencing Platform"/>
            <person name="Girard L."/>
            <person name="Lood C."/>
            <person name="Rokni-Zadeh H."/>
            <person name="van Noort V."/>
            <person name="Lavigne R."/>
            <person name="De Mot R."/>
        </authorList>
    </citation>
    <scope>NUCLEOTIDE SEQUENCE [LARGE SCALE GENOMIC DNA]</scope>
    <source>
        <strain evidence="1 2">RW9S1A</strain>
    </source>
</reference>
<dbReference type="InterPro" id="IPR009351">
    <property type="entry name" value="AlkZ-like"/>
</dbReference>
<sequence>MVQTPEGLQNHCEVPPLPLELSIRQARRLALSAQGFGKSLGGPATLASLTRMFQRLGVVQIDSVNALVRSHYLPLFSRLGDYPQDLLDQLAWGQRRQRRLFEYWGHEASLLPLALYPLMRWRMAHAADGKGIYRQLAEFGRERREVIERVLAAVREQGALGAGSLSTREERAGPWWDWSEEKHALEWLFAAGEVTVAGRRGFERLYDLPERVLPVTILKQAQPSEAEAHQGLLLHAAGALGVATEQDLRDYFRLSPQQSKAAVAVLVEDGRLQACTVQGWKQPAYVAGVPRIPRRIEASALLSPFDSLVWARERTERLFDFRYRLEIYTPAHKRVYGYYVLPFLYQERIAARLDLRAERAQGRLAVHAVHEEAQGLDEAGYQALAANLWRLAGWLGLAQVQLNCPRAEGSRLRQALLSGVPA</sequence>
<proteinExistence type="predicted"/>
<evidence type="ECO:0000313" key="1">
    <source>
        <dbReference type="EMBL" id="QXI40898.1"/>
    </source>
</evidence>
<dbReference type="AlphaFoldDB" id="A0A9E6TYW0"/>
<dbReference type="PANTHER" id="PTHR30528:SF0">
    <property type="entry name" value="CYTOPLASMIC PROTEIN"/>
    <property type="match status" value="1"/>
</dbReference>
<dbReference type="PANTHER" id="PTHR30528">
    <property type="entry name" value="CYTOPLASMIC PROTEIN"/>
    <property type="match status" value="1"/>
</dbReference>